<evidence type="ECO:0000256" key="4">
    <source>
        <dbReference type="ARBA" id="ARBA00023172"/>
    </source>
</evidence>
<evidence type="ECO:0000313" key="9">
    <source>
        <dbReference type="Proteomes" id="UP001185092"/>
    </source>
</evidence>
<dbReference type="Pfam" id="PF00589">
    <property type="entry name" value="Phage_integrase"/>
    <property type="match status" value="1"/>
</dbReference>
<dbReference type="Gene3D" id="1.10.150.130">
    <property type="match status" value="1"/>
</dbReference>
<name>A0AAE3XU23_9BACT</name>
<dbReference type="PROSITE" id="PS51898">
    <property type="entry name" value="TYR_RECOMBINASE"/>
    <property type="match status" value="1"/>
</dbReference>
<keyword evidence="2" id="KW-0229">DNA integration</keyword>
<dbReference type="PANTHER" id="PTHR30349:SF41">
    <property type="entry name" value="INTEGRASE_RECOMBINASE PROTEIN MJ0367-RELATED"/>
    <property type="match status" value="1"/>
</dbReference>
<dbReference type="PANTHER" id="PTHR30349">
    <property type="entry name" value="PHAGE INTEGRASE-RELATED"/>
    <property type="match status" value="1"/>
</dbReference>
<dbReference type="Pfam" id="PF13495">
    <property type="entry name" value="Phage_int_SAM_4"/>
    <property type="match status" value="1"/>
</dbReference>
<evidence type="ECO:0000256" key="5">
    <source>
        <dbReference type="PROSITE-ProRule" id="PRU01248"/>
    </source>
</evidence>
<dbReference type="InterPro" id="IPR013762">
    <property type="entry name" value="Integrase-like_cat_sf"/>
</dbReference>
<dbReference type="Proteomes" id="UP001185092">
    <property type="component" value="Unassembled WGS sequence"/>
</dbReference>
<comment type="caution">
    <text evidence="8">The sequence shown here is derived from an EMBL/GenBank/DDBJ whole genome shotgun (WGS) entry which is preliminary data.</text>
</comment>
<feature type="domain" description="Core-binding (CB)" evidence="7">
    <location>
        <begin position="1"/>
        <end position="87"/>
    </location>
</feature>
<evidence type="ECO:0000256" key="1">
    <source>
        <dbReference type="ARBA" id="ARBA00008857"/>
    </source>
</evidence>
<evidence type="ECO:0000259" key="7">
    <source>
        <dbReference type="PROSITE" id="PS51900"/>
    </source>
</evidence>
<dbReference type="InterPro" id="IPR010998">
    <property type="entry name" value="Integrase_recombinase_N"/>
</dbReference>
<dbReference type="Gene3D" id="1.10.443.10">
    <property type="entry name" value="Intergrase catalytic core"/>
    <property type="match status" value="1"/>
</dbReference>
<dbReference type="GO" id="GO:0006310">
    <property type="term" value="P:DNA recombination"/>
    <property type="evidence" value="ECO:0007669"/>
    <property type="project" value="UniProtKB-KW"/>
</dbReference>
<reference evidence="8" key="1">
    <citation type="submission" date="2023-07" db="EMBL/GenBank/DDBJ databases">
        <title>Genomic Encyclopedia of Type Strains, Phase IV (KMG-IV): sequencing the most valuable type-strain genomes for metagenomic binning, comparative biology and taxonomic classification.</title>
        <authorList>
            <person name="Goeker M."/>
        </authorList>
    </citation>
    <scope>NUCLEOTIDE SEQUENCE</scope>
    <source>
        <strain evidence="8">DSM 26174</strain>
    </source>
</reference>
<dbReference type="EMBL" id="JAVDQD010000020">
    <property type="protein sequence ID" value="MDR6242093.1"/>
    <property type="molecule type" value="Genomic_DNA"/>
</dbReference>
<keyword evidence="3 5" id="KW-0238">DNA-binding</keyword>
<dbReference type="InterPro" id="IPR050090">
    <property type="entry name" value="Tyrosine_recombinase_XerCD"/>
</dbReference>
<dbReference type="GO" id="GO:0003677">
    <property type="term" value="F:DNA binding"/>
    <property type="evidence" value="ECO:0007669"/>
    <property type="project" value="UniProtKB-UniRule"/>
</dbReference>
<evidence type="ECO:0000256" key="3">
    <source>
        <dbReference type="ARBA" id="ARBA00023125"/>
    </source>
</evidence>
<dbReference type="InterPro" id="IPR011010">
    <property type="entry name" value="DNA_brk_join_enz"/>
</dbReference>
<sequence length="282" mass="32926">MNLQSLYFQTHLTNLGYSKSTLRMLPACINAFLSFTQKKIHDINPEDIQSFHNHLQERPNKKRFGGLSDSYIQHHIYAMRLFFQWKIDSGELNSNPISGLHFPSPQQSKKEILTQQEVKQLYNYCHSLQERALLSVFYGCGLRRSEGEALDLRDLHFVKQMLYVRSGKNGRWRAVPMSDKVTEDLERYSLYSRIPKGTNAFFCNSRGQRMSGVSMNRMLHKILDRAGIRKKISLHHLRHSIASHLLENGLSAEYVRNFLGHKHLDTTQIYTQISQQQLDTWN</sequence>
<proteinExistence type="inferred from homology"/>
<keyword evidence="4" id="KW-0233">DNA recombination</keyword>
<feature type="domain" description="Tyr recombinase" evidence="6">
    <location>
        <begin position="108"/>
        <end position="282"/>
    </location>
</feature>
<dbReference type="InterPro" id="IPR004107">
    <property type="entry name" value="Integrase_SAM-like_N"/>
</dbReference>
<comment type="similarity">
    <text evidence="1">Belongs to the 'phage' integrase family.</text>
</comment>
<dbReference type="GO" id="GO:0015074">
    <property type="term" value="P:DNA integration"/>
    <property type="evidence" value="ECO:0007669"/>
    <property type="project" value="UniProtKB-KW"/>
</dbReference>
<evidence type="ECO:0000256" key="2">
    <source>
        <dbReference type="ARBA" id="ARBA00022908"/>
    </source>
</evidence>
<protein>
    <submittedName>
        <fullName evidence="8">Integrase/recombinase XerD</fullName>
    </submittedName>
</protein>
<dbReference type="RefSeq" id="WP_309943471.1">
    <property type="nucleotide sequence ID" value="NZ_AP025305.1"/>
</dbReference>
<organism evidence="8 9">
    <name type="scientific">Aureibacter tunicatorum</name>
    <dbReference type="NCBI Taxonomy" id="866807"/>
    <lineage>
        <taxon>Bacteria</taxon>
        <taxon>Pseudomonadati</taxon>
        <taxon>Bacteroidota</taxon>
        <taxon>Cytophagia</taxon>
        <taxon>Cytophagales</taxon>
        <taxon>Persicobacteraceae</taxon>
        <taxon>Aureibacter</taxon>
    </lineage>
</organism>
<dbReference type="InterPro" id="IPR002104">
    <property type="entry name" value="Integrase_catalytic"/>
</dbReference>
<accession>A0AAE3XU23</accession>
<dbReference type="PROSITE" id="PS51900">
    <property type="entry name" value="CB"/>
    <property type="match status" value="1"/>
</dbReference>
<dbReference type="InterPro" id="IPR044068">
    <property type="entry name" value="CB"/>
</dbReference>
<gene>
    <name evidence="8" type="ORF">HNQ88_005190</name>
</gene>
<dbReference type="SUPFAM" id="SSF56349">
    <property type="entry name" value="DNA breaking-rejoining enzymes"/>
    <property type="match status" value="1"/>
</dbReference>
<evidence type="ECO:0000313" key="8">
    <source>
        <dbReference type="EMBL" id="MDR6242093.1"/>
    </source>
</evidence>
<evidence type="ECO:0000259" key="6">
    <source>
        <dbReference type="PROSITE" id="PS51898"/>
    </source>
</evidence>
<keyword evidence="9" id="KW-1185">Reference proteome</keyword>
<dbReference type="AlphaFoldDB" id="A0AAE3XU23"/>